<gene>
    <name evidence="5" type="ORF">FWK35_00037434</name>
</gene>
<dbReference type="Proteomes" id="UP000478052">
    <property type="component" value="Unassembled WGS sequence"/>
</dbReference>
<comment type="caution">
    <text evidence="5">The sequence shown here is derived from an EMBL/GenBank/DDBJ whole genome shotgun (WGS) entry which is preliminary data.</text>
</comment>
<proteinExistence type="predicted"/>
<feature type="non-terminal residue" evidence="5">
    <location>
        <position position="1"/>
    </location>
</feature>
<keyword evidence="6" id="KW-1185">Reference proteome</keyword>
<protein>
    <submittedName>
        <fullName evidence="5">THAP-type domain-containing protein</fullName>
    </submittedName>
</protein>
<evidence type="ECO:0000313" key="5">
    <source>
        <dbReference type="EMBL" id="KAF0705534.1"/>
    </source>
</evidence>
<name>A0A6G0VQG1_APHCR</name>
<dbReference type="Pfam" id="PF21788">
    <property type="entry name" value="TNP-like_GBD"/>
    <property type="match status" value="1"/>
</dbReference>
<feature type="domain" description="Transposable element P transposase-like RNase H" evidence="2">
    <location>
        <begin position="68"/>
        <end position="199"/>
    </location>
</feature>
<feature type="domain" description="THAP9-like helix-turn-helix" evidence="1">
    <location>
        <begin position="5"/>
        <end position="61"/>
    </location>
</feature>
<dbReference type="AlphaFoldDB" id="A0A6G0VQG1"/>
<evidence type="ECO:0000259" key="3">
    <source>
        <dbReference type="Pfam" id="PF21788"/>
    </source>
</evidence>
<dbReference type="Pfam" id="PF21789">
    <property type="entry name" value="TNP-like_RNaseH_C"/>
    <property type="match status" value="1"/>
</dbReference>
<dbReference type="Pfam" id="PF12017">
    <property type="entry name" value="Tnp_P_element"/>
    <property type="match status" value="1"/>
</dbReference>
<dbReference type="InterPro" id="IPR048367">
    <property type="entry name" value="TNP-like_RNaseH_C"/>
</dbReference>
<evidence type="ECO:0000313" key="6">
    <source>
        <dbReference type="Proteomes" id="UP000478052"/>
    </source>
</evidence>
<evidence type="ECO:0000259" key="2">
    <source>
        <dbReference type="Pfam" id="PF21787"/>
    </source>
</evidence>
<feature type="domain" description="Transposable element P transposase-like GTP-binding insertion" evidence="3">
    <location>
        <begin position="230"/>
        <end position="346"/>
    </location>
</feature>
<accession>A0A6G0VQG1</accession>
<dbReference type="PANTHER" id="PTHR47577">
    <property type="entry name" value="THAP DOMAIN-CONTAINING PROTEIN 6"/>
    <property type="match status" value="1"/>
</dbReference>
<evidence type="ECO:0000259" key="1">
    <source>
        <dbReference type="Pfam" id="PF12017"/>
    </source>
</evidence>
<dbReference type="OrthoDB" id="6621548at2759"/>
<sequence length="674" mass="77262">SFSSDTLRSLVERTMSGQKIPFTSEMRKFAITLQFYSSRAYEYVRKSFKNVLPHQKTITKWYKVINGNPGFTSEAFECIKAKAIDCTVVCNIVIDEMSIREQIEWDGNKMHGFVDMGSNISIDDDNLVHAKNALVFMAVGANGHWKMPIGYFLIGGLNGSERGNLLNKCLQLMANTGAKVHSITFDGAYSNATMCKYLGATFDKNKEGENNFSIKNPFTNEPMYIFYDPCHMLKLVRNTLGDLKCIYDGNGRSIKWDHIIQLFQKEKSEGLRAATKLSNRHINYYNEKMNVKLAAQVLSNSVSCALRFCQSLGDEQFSGIDGTAVFCSMINNAFDILNCRSKYSKSPFNVALDEKSYNKYKQFGIEFENYIYSLRFEDGKTVVDSGRKTGFIGLVKAINNLLKLYSYIHEQYSIEYLLSYKLSQDHLETFFSSVRQKGGFNNNPTSKQFQTAYKKLLIHNEINGSQYGNCIAILDSTQMSVVTVGPDNIVGNESDQEKVNTIMHDHDYFEALKRLTPYIDDVSSYISGFVVKKLLKKINCKTCHPYFMDKTGHASSLIKEKDRNNALIKPSQDVVDLCQVTERVFRSHNIFLPNVKQKIVTEIKRNIYSKPVFKELNEHCTGQELFNTHRDQVIALIITTYLNIRFHHAAMTKEKKRQETMRKKYTKMILWRNE</sequence>
<dbReference type="InterPro" id="IPR048365">
    <property type="entry name" value="TNP-like_RNaseH_N"/>
</dbReference>
<organism evidence="5 6">
    <name type="scientific">Aphis craccivora</name>
    <name type="common">Cowpea aphid</name>
    <dbReference type="NCBI Taxonomy" id="307492"/>
    <lineage>
        <taxon>Eukaryota</taxon>
        <taxon>Metazoa</taxon>
        <taxon>Ecdysozoa</taxon>
        <taxon>Arthropoda</taxon>
        <taxon>Hexapoda</taxon>
        <taxon>Insecta</taxon>
        <taxon>Pterygota</taxon>
        <taxon>Neoptera</taxon>
        <taxon>Paraneoptera</taxon>
        <taxon>Hemiptera</taxon>
        <taxon>Sternorrhyncha</taxon>
        <taxon>Aphidomorpha</taxon>
        <taxon>Aphidoidea</taxon>
        <taxon>Aphididae</taxon>
        <taxon>Aphidini</taxon>
        <taxon>Aphis</taxon>
        <taxon>Aphis</taxon>
    </lineage>
</organism>
<dbReference type="Pfam" id="PF21787">
    <property type="entry name" value="TNP-like_RNaseH_N"/>
    <property type="match status" value="1"/>
</dbReference>
<evidence type="ECO:0000259" key="4">
    <source>
        <dbReference type="Pfam" id="PF21789"/>
    </source>
</evidence>
<reference evidence="5 6" key="1">
    <citation type="submission" date="2019-08" db="EMBL/GenBank/DDBJ databases">
        <title>Whole genome of Aphis craccivora.</title>
        <authorList>
            <person name="Voronova N.V."/>
            <person name="Shulinski R.S."/>
            <person name="Bandarenka Y.V."/>
            <person name="Zhorov D.G."/>
            <person name="Warner D."/>
        </authorList>
    </citation>
    <scope>NUCLEOTIDE SEQUENCE [LARGE SCALE GENOMIC DNA]</scope>
    <source>
        <strain evidence="5">180601</strain>
        <tissue evidence="5">Whole Body</tissue>
    </source>
</reference>
<dbReference type="EMBL" id="VUJU01013213">
    <property type="protein sequence ID" value="KAF0705534.1"/>
    <property type="molecule type" value="Genomic_DNA"/>
</dbReference>
<feature type="domain" description="Transposable element P transposase-like RNase H C-terminal" evidence="4">
    <location>
        <begin position="420"/>
        <end position="454"/>
    </location>
</feature>
<dbReference type="InterPro" id="IPR048366">
    <property type="entry name" value="TNP-like_GBD"/>
</dbReference>
<dbReference type="InterPro" id="IPR021896">
    <property type="entry name" value="THAP9-like_HTH"/>
</dbReference>
<dbReference type="PANTHER" id="PTHR47577:SF2">
    <property type="entry name" value="THAP DOMAIN CONTAINING 9"/>
    <property type="match status" value="1"/>
</dbReference>